<evidence type="ECO:0000313" key="3">
    <source>
        <dbReference type="Proteomes" id="UP000234857"/>
    </source>
</evidence>
<reference evidence="2 3" key="1">
    <citation type="submission" date="2017-11" db="EMBL/GenBank/DDBJ databases">
        <title>Genome-resolved metagenomics identifies genetic mobility, metabolic interactions, and unexpected diversity in perchlorate-reducing communities.</title>
        <authorList>
            <person name="Barnum T.P."/>
            <person name="Figueroa I.A."/>
            <person name="Carlstrom C.I."/>
            <person name="Lucas L.N."/>
            <person name="Engelbrektson A.L."/>
            <person name="Coates J.D."/>
        </authorList>
    </citation>
    <scope>NUCLEOTIDE SEQUENCE [LARGE SCALE GENOMIC DNA]</scope>
    <source>
        <strain evidence="2">BM706</strain>
    </source>
</reference>
<dbReference type="Proteomes" id="UP000234857">
    <property type="component" value="Unassembled WGS sequence"/>
</dbReference>
<feature type="domain" description="MurNAc-LAA" evidence="1">
    <location>
        <begin position="4"/>
        <end position="61"/>
    </location>
</feature>
<evidence type="ECO:0000313" key="2">
    <source>
        <dbReference type="EMBL" id="PLX16710.1"/>
    </source>
</evidence>
<evidence type="ECO:0000259" key="1">
    <source>
        <dbReference type="Pfam" id="PF01520"/>
    </source>
</evidence>
<protein>
    <recommendedName>
        <fullName evidence="1">MurNAc-LAA domain-containing protein</fullName>
    </recommendedName>
</protein>
<dbReference type="Gene3D" id="3.40.630.40">
    <property type="entry name" value="Zn-dependent exopeptidases"/>
    <property type="match status" value="1"/>
</dbReference>
<name>A0A2N5ZDG9_MUIH1</name>
<dbReference type="GO" id="GO:0009253">
    <property type="term" value="P:peptidoglycan catabolic process"/>
    <property type="evidence" value="ECO:0007669"/>
    <property type="project" value="InterPro"/>
</dbReference>
<dbReference type="InterPro" id="IPR002508">
    <property type="entry name" value="MurNAc-LAA_cat"/>
</dbReference>
<dbReference type="SUPFAM" id="SSF53187">
    <property type="entry name" value="Zn-dependent exopeptidases"/>
    <property type="match status" value="1"/>
</dbReference>
<gene>
    <name evidence="2" type="ORF">C0601_09545</name>
</gene>
<dbReference type="GO" id="GO:0008745">
    <property type="term" value="F:N-acetylmuramoyl-L-alanine amidase activity"/>
    <property type="evidence" value="ECO:0007669"/>
    <property type="project" value="InterPro"/>
</dbReference>
<dbReference type="Pfam" id="PF01520">
    <property type="entry name" value="Amidase_3"/>
    <property type="match status" value="1"/>
</dbReference>
<proteinExistence type="predicted"/>
<dbReference type="EMBL" id="PKTG01000107">
    <property type="protein sequence ID" value="PLX16710.1"/>
    <property type="molecule type" value="Genomic_DNA"/>
</dbReference>
<organism evidence="2 3">
    <name type="scientific">Muiribacterium halophilum</name>
    <dbReference type="NCBI Taxonomy" id="2053465"/>
    <lineage>
        <taxon>Bacteria</taxon>
        <taxon>Candidatus Muiribacteriota</taxon>
        <taxon>Candidatus Muiribacteriia</taxon>
        <taxon>Candidatus Muiribacteriales</taxon>
        <taxon>Candidatus Muiribacteriaceae</taxon>
        <taxon>Candidatus Muiribacterium</taxon>
    </lineage>
</organism>
<accession>A0A2N5ZDG9</accession>
<comment type="caution">
    <text evidence="2">The sequence shown here is derived from an EMBL/GenBank/DDBJ whole genome shotgun (WGS) entry which is preliminary data.</text>
</comment>
<sequence length="70" mass="8135">MDDLGFIDRNILQAPISVLRDVNCPSILLELNHLSNMEIAQLLKEDDIQDKIADTLYKAIESYFMRKRAR</sequence>
<dbReference type="AlphaFoldDB" id="A0A2N5ZDG9"/>